<feature type="region of interest" description="Disordered" evidence="1">
    <location>
        <begin position="96"/>
        <end position="173"/>
    </location>
</feature>
<evidence type="ECO:0000313" key="4">
    <source>
        <dbReference type="Proteomes" id="UP001258017"/>
    </source>
</evidence>
<proteinExistence type="predicted"/>
<comment type="caution">
    <text evidence="3">The sequence shown here is derived from an EMBL/GenBank/DDBJ whole genome shotgun (WGS) entry which is preliminary data.</text>
</comment>
<gene>
    <name evidence="3" type="ORF">KPH14_009480</name>
</gene>
<dbReference type="EMBL" id="JAIFRP010000030">
    <property type="protein sequence ID" value="KAK2583524.1"/>
    <property type="molecule type" value="Genomic_DNA"/>
</dbReference>
<sequence length="173" mass="18932">MILHVLSLTIALLGCHAAPATYDQRQDGNLNVNADFQNFLFAFVTKGSLINDLASIDFKSMAKHIVSQGNKDDEPIMALEGEELVERSKTGKPYQVDIVRIPKDKEKSGDINGKELSQSLDDKLPKIAGESGQDLKKPESPSKDSGAPLNQEGKRTWTGYVSSVTTKSKLEEN</sequence>
<keyword evidence="4" id="KW-1185">Reference proteome</keyword>
<dbReference type="Proteomes" id="UP001258017">
    <property type="component" value="Unassembled WGS sequence"/>
</dbReference>
<feature type="compositionally biased region" description="Basic and acidic residues" evidence="1">
    <location>
        <begin position="133"/>
        <end position="142"/>
    </location>
</feature>
<feature type="chain" id="PRO_5042219506" evidence="2">
    <location>
        <begin position="18"/>
        <end position="173"/>
    </location>
</feature>
<reference evidence="3" key="1">
    <citation type="submission" date="2021-08" db="EMBL/GenBank/DDBJ databases">
        <authorList>
            <person name="Misof B."/>
            <person name="Oliver O."/>
            <person name="Podsiadlowski L."/>
            <person name="Donath A."/>
            <person name="Peters R."/>
            <person name="Mayer C."/>
            <person name="Rust J."/>
            <person name="Gunkel S."/>
            <person name="Lesny P."/>
            <person name="Martin S."/>
            <person name="Oeyen J.P."/>
            <person name="Petersen M."/>
            <person name="Panagiotis P."/>
            <person name="Wilbrandt J."/>
            <person name="Tanja T."/>
        </authorList>
    </citation>
    <scope>NUCLEOTIDE SEQUENCE</scope>
    <source>
        <strain evidence="3">GBR_01_08_01A</strain>
        <tissue evidence="3">Thorax + abdomen</tissue>
    </source>
</reference>
<feature type="signal peptide" evidence="2">
    <location>
        <begin position="1"/>
        <end position="17"/>
    </location>
</feature>
<evidence type="ECO:0000256" key="2">
    <source>
        <dbReference type="SAM" id="SignalP"/>
    </source>
</evidence>
<evidence type="ECO:0000313" key="3">
    <source>
        <dbReference type="EMBL" id="KAK2583524.1"/>
    </source>
</evidence>
<name>A0AAD9RPH3_9HYME</name>
<organism evidence="3 4">
    <name type="scientific">Odynerus spinipes</name>
    <dbReference type="NCBI Taxonomy" id="1348599"/>
    <lineage>
        <taxon>Eukaryota</taxon>
        <taxon>Metazoa</taxon>
        <taxon>Ecdysozoa</taxon>
        <taxon>Arthropoda</taxon>
        <taxon>Hexapoda</taxon>
        <taxon>Insecta</taxon>
        <taxon>Pterygota</taxon>
        <taxon>Neoptera</taxon>
        <taxon>Endopterygota</taxon>
        <taxon>Hymenoptera</taxon>
        <taxon>Apocrita</taxon>
        <taxon>Aculeata</taxon>
        <taxon>Vespoidea</taxon>
        <taxon>Vespidae</taxon>
        <taxon>Eumeninae</taxon>
        <taxon>Odynerus</taxon>
    </lineage>
</organism>
<accession>A0AAD9RPH3</accession>
<keyword evidence="2" id="KW-0732">Signal</keyword>
<evidence type="ECO:0000256" key="1">
    <source>
        <dbReference type="SAM" id="MobiDB-lite"/>
    </source>
</evidence>
<protein>
    <submittedName>
        <fullName evidence="3">Uncharacterized protein</fullName>
    </submittedName>
</protein>
<feature type="compositionally biased region" description="Basic and acidic residues" evidence="1">
    <location>
        <begin position="100"/>
        <end position="113"/>
    </location>
</feature>
<dbReference type="AlphaFoldDB" id="A0AAD9RPH3"/>
<reference evidence="3" key="2">
    <citation type="journal article" date="2023" name="Commun. Biol.">
        <title>Intrasexual cuticular hydrocarbon dimorphism in a wasp sheds light on hydrocarbon biosynthesis genes in Hymenoptera.</title>
        <authorList>
            <person name="Moris V.C."/>
            <person name="Podsiadlowski L."/>
            <person name="Martin S."/>
            <person name="Oeyen J.P."/>
            <person name="Donath A."/>
            <person name="Petersen M."/>
            <person name="Wilbrandt J."/>
            <person name="Misof B."/>
            <person name="Liedtke D."/>
            <person name="Thamm M."/>
            <person name="Scheiner R."/>
            <person name="Schmitt T."/>
            <person name="Niehuis O."/>
        </authorList>
    </citation>
    <scope>NUCLEOTIDE SEQUENCE</scope>
    <source>
        <strain evidence="3">GBR_01_08_01A</strain>
    </source>
</reference>